<feature type="compositionally biased region" description="Low complexity" evidence="2">
    <location>
        <begin position="1791"/>
        <end position="1827"/>
    </location>
</feature>
<proteinExistence type="predicted"/>
<feature type="compositionally biased region" description="Basic and acidic residues" evidence="2">
    <location>
        <begin position="240"/>
        <end position="252"/>
    </location>
</feature>
<dbReference type="KEGG" id="lmi:LMXM_20_1100"/>
<dbReference type="RefSeq" id="XP_003875172.1">
    <property type="nucleotide sequence ID" value="XM_003875123.1"/>
</dbReference>
<organism evidence="3 4">
    <name type="scientific">Leishmania mexicana (strain MHOM/GT/2001/U1103)</name>
    <dbReference type="NCBI Taxonomy" id="929439"/>
    <lineage>
        <taxon>Eukaryota</taxon>
        <taxon>Discoba</taxon>
        <taxon>Euglenozoa</taxon>
        <taxon>Kinetoplastea</taxon>
        <taxon>Metakinetoplastina</taxon>
        <taxon>Trypanosomatida</taxon>
        <taxon>Trypanosomatidae</taxon>
        <taxon>Leishmaniinae</taxon>
        <taxon>Leishmania</taxon>
    </lineage>
</organism>
<feature type="region of interest" description="Disordered" evidence="2">
    <location>
        <begin position="91"/>
        <end position="120"/>
    </location>
</feature>
<dbReference type="PhylomeDB" id="E9AUP9"/>
<accession>E9AUP9</accession>
<dbReference type="VEuPathDB" id="TriTrypDB:LmxM.20.1100"/>
<gene>
    <name evidence="3" type="ORF">LMXM_20_1100</name>
</gene>
<evidence type="ECO:0000256" key="2">
    <source>
        <dbReference type="SAM" id="MobiDB-lite"/>
    </source>
</evidence>
<feature type="region of interest" description="Disordered" evidence="2">
    <location>
        <begin position="1055"/>
        <end position="1086"/>
    </location>
</feature>
<feature type="region of interest" description="Disordered" evidence="2">
    <location>
        <begin position="1464"/>
        <end position="1499"/>
    </location>
</feature>
<feature type="compositionally biased region" description="Polar residues" evidence="2">
    <location>
        <begin position="1539"/>
        <end position="1548"/>
    </location>
</feature>
<feature type="region of interest" description="Disordered" evidence="2">
    <location>
        <begin position="239"/>
        <end position="283"/>
    </location>
</feature>
<feature type="region of interest" description="Disordered" evidence="2">
    <location>
        <begin position="1539"/>
        <end position="1567"/>
    </location>
</feature>
<keyword evidence="1" id="KW-0677">Repeat</keyword>
<feature type="compositionally biased region" description="Polar residues" evidence="2">
    <location>
        <begin position="1828"/>
        <end position="1841"/>
    </location>
</feature>
<dbReference type="OrthoDB" id="266722at2759"/>
<evidence type="ECO:0008006" key="5">
    <source>
        <dbReference type="Google" id="ProtNLM"/>
    </source>
</evidence>
<feature type="compositionally biased region" description="Low complexity" evidence="2">
    <location>
        <begin position="1595"/>
        <end position="1605"/>
    </location>
</feature>
<feature type="compositionally biased region" description="Low complexity" evidence="2">
    <location>
        <begin position="91"/>
        <end position="118"/>
    </location>
</feature>
<feature type="region of interest" description="Disordered" evidence="2">
    <location>
        <begin position="1926"/>
        <end position="1957"/>
    </location>
</feature>
<feature type="compositionally biased region" description="Basic and acidic residues" evidence="2">
    <location>
        <begin position="1552"/>
        <end position="1564"/>
    </location>
</feature>
<dbReference type="EMBL" id="FR799573">
    <property type="protein sequence ID" value="CBZ26678.1"/>
    <property type="molecule type" value="Genomic_DNA"/>
</dbReference>
<dbReference type="OMA" id="GMWEPLF"/>
<reference evidence="3 4" key="1">
    <citation type="journal article" date="2011" name="Genome Res.">
        <title>Chromosome and gene copy number variation allow major structural change between species and strains of Leishmania.</title>
        <authorList>
            <person name="Rogers M.B."/>
            <person name="Hilley J.D."/>
            <person name="Dickens N.J."/>
            <person name="Wilkes J."/>
            <person name="Bates P.A."/>
            <person name="Depledge D.P."/>
            <person name="Harris D."/>
            <person name="Her Y."/>
            <person name="Herzyk P."/>
            <person name="Imamura H."/>
            <person name="Otto T.D."/>
            <person name="Sanders M."/>
            <person name="Seeger K."/>
            <person name="Dujardin J.C."/>
            <person name="Berriman M."/>
            <person name="Smith D.F."/>
            <person name="Hertz-Fowler C."/>
            <person name="Mottram J.C."/>
        </authorList>
    </citation>
    <scope>NUCLEOTIDE SEQUENCE [LARGE SCALE GENOMIC DNA]</scope>
    <source>
        <strain evidence="3 4">MHOM/GT/2001/U1103</strain>
    </source>
</reference>
<feature type="compositionally biased region" description="Polar residues" evidence="2">
    <location>
        <begin position="1612"/>
        <end position="1621"/>
    </location>
</feature>
<feature type="region of interest" description="Disordered" evidence="2">
    <location>
        <begin position="1699"/>
        <end position="1873"/>
    </location>
</feature>
<dbReference type="SUPFAM" id="SSF82185">
    <property type="entry name" value="Histone H3 K4-specific methyltransferase SET7/9 N-terminal domain"/>
    <property type="match status" value="1"/>
</dbReference>
<keyword evidence="4" id="KW-1185">Reference proteome</keyword>
<dbReference type="InterPro" id="IPR003409">
    <property type="entry name" value="MORN"/>
</dbReference>
<name>E9AUP9_LEIMU</name>
<dbReference type="Pfam" id="PF02493">
    <property type="entry name" value="MORN"/>
    <property type="match status" value="3"/>
</dbReference>
<dbReference type="SMART" id="SM00698">
    <property type="entry name" value="MORN"/>
    <property type="match status" value="3"/>
</dbReference>
<feature type="compositionally biased region" description="Low complexity" evidence="2">
    <location>
        <begin position="1854"/>
        <end position="1866"/>
    </location>
</feature>
<feature type="compositionally biased region" description="Low complexity" evidence="2">
    <location>
        <begin position="1751"/>
        <end position="1771"/>
    </location>
</feature>
<evidence type="ECO:0000313" key="3">
    <source>
        <dbReference type="EMBL" id="CBZ26678.1"/>
    </source>
</evidence>
<feature type="region of interest" description="Disordered" evidence="2">
    <location>
        <begin position="1588"/>
        <end position="1621"/>
    </location>
</feature>
<dbReference type="GeneID" id="13448763"/>
<feature type="region of interest" description="Disordered" evidence="2">
    <location>
        <begin position="889"/>
        <end position="908"/>
    </location>
</feature>
<evidence type="ECO:0000313" key="4">
    <source>
        <dbReference type="Proteomes" id="UP000007259"/>
    </source>
</evidence>
<protein>
    <recommendedName>
        <fullName evidence="5">MORN repeat-containing protein</fullName>
    </recommendedName>
</protein>
<evidence type="ECO:0000256" key="1">
    <source>
        <dbReference type="ARBA" id="ARBA00022737"/>
    </source>
</evidence>
<feature type="compositionally biased region" description="Low complexity" evidence="2">
    <location>
        <begin position="270"/>
        <end position="279"/>
    </location>
</feature>
<sequence length="1957" mass="204155">MASASASLQTSFGAAEENVCLGVRGTPFTGVADRTPPPRVECVTYAKLPCKCAPGPPIVVSSSLRPHSASPATLDAENHLLTAPLPLQLSAAPPSSSAEEVATPLPLLKPSTPTSTASVNEKGDSPFLAAQQFLFSSGASLLHYANPTFFLSLRSGVDAKGGGGGTSCVEELSEEGQRNLLTSSTVAAALKERYDGVSPTAVSGSSTGASGGSVDWKKIDWVRQQCRYTGEALLRSPVRTAHDGETAARRESASLATDAAPVASPPPPSASSFSTPGSTEVGEKSVGARLMQSLLYPFTQPTGPSAPAVAAPTTAVDNAVTDTVVPHGVGVMTYLLYCKPKTAGYGYPSGGSRRETAGAGESSSPLLPMPPFLPPDLIPTAYCPPLTDIEIMTGEDGLASSGALAASPVPPVPHLLLLSLIVYEGAFVRGRRHGRGRLTAYGRMVLECTWSEDVPCLAVPWPISPAAIPTASPVPTLWNVSAHVWTPTAAKLAPSFPHVRQHAPRACITMTDGTKAAEARRCPSCAPSGTWSVRATQAYMGSLMLATVASKKLLAKMEACMGSAGASLVAKAVTNLHGARYVALPVPHPWASSHGEHLCDAFCGLGWANHVVLLPDGFGEAHFRADGGLVRSAAPPASSALAVSALGGLFQPPLWVPETSSAALFMCTSLPFPSSCWQYCGQWSAGLPHGFGAAAERLTDPTATSLALSASTAGAGPPQYPWRSLFLGQYVNGKRHGPGTYHGAQGSEATEVVLCGTWPRNGQSSATAVATGPAAAAARADEDQTAATVVLLPASCGTGVTRPAGFGAATAASSPPPPLSSSFFSVQCVRWSDSGADEGRKPECGSSGCGGGFFPVAKLRQSAAALSGMWEPLFRAVDDAVAGQSPALLFGDEEPSDGTRGGCGGDEAAVSNASPSRKALLWWRACRVIDSFVASPECVAALSTFHACFAFMYGEDVAAVAAAQGPTATTVSAAGTAPSVSKEAALRLLQRLESATTVASSSSSASLMGYPWCPAHSWCAMGRLGSSSVSLCGTQSGPGFAACLHSGLSDGATHYQPPPTASRLRTPQPGGYTKTTCSERSANGAPLRPPLSAAAAALEPFAAAHTFTHAMHAAAALVSSLRLRLLSCLAAYPDLCEVVMGDKECEDRIVQCCWHIVFCYVGSVLVRRATAVAVADVRLVWELLGLKTKRSKKETLIDYFVALRRCRTLTRADIVGVAHADVLEACEAGGHSSLNECARSLGKLLELHATAASSSSIHGTPASRLSSELQDMTTFLSQLHALLGTAEQISGRVKSSADHLSGCEGEDVAMTATLTLAQREALLRWVLFSASAGHTAVASFPSRSVVGRHPFAFLLVGHFLLSGRVTPAYPVLVGNSNGCPSRHGLLQLLTAMGNATRELMHTYPSIRSRALLSSPAAAMHAWTMSAVCPLDTLALKLEYVLSHCAALHLRASYRVHLISGGPEGASPSLLQGGDEGRSADETGDTGKCSGGAPKDRTIHLNVDSLSREAQQWCRRELTDRLTAPLLEVRLQHYWDRLTPSSAQHSSPNHHPARVDGTEERRDNDSAPPSPLMRWLLLCLQSVLSGPLQPQSVVKPSSATAPADSASMRRRTNQSSSQWPRQSCSTALPTRYTWKKFISAVFFSPAEREEWTSAHSPTTTAVACALSLMDSFYVAALAYTLRELAGIDLDLRVRLVFEDEDEDEERSTDADRQAASEAGGAGERRGATASAASSLQVESFNQSRRDRKNIFLSSSSSSSSVPLSPRAASLSPERNLSPGSGVQRAATDAHTGDGSNRSGNSSSHSCSPGDGDTATSTQSSTPTRQRLSASQQPSRLACTQGSPCDGPPRANGRLGSQSAGVAGSAASPLMGGPVGKEWKLTLVLRNGSDDGGEQETAASPSHLFSTLTWEVVEQVCSTVLHQLQATAQPGDAAESKKLTKAKAEKARRRPSKREAISM</sequence>
<dbReference type="Proteomes" id="UP000007259">
    <property type="component" value="Chromosome 20"/>
</dbReference>
<feature type="compositionally biased region" description="Basic and acidic residues" evidence="2">
    <location>
        <begin position="1932"/>
        <end position="1943"/>
    </location>
</feature>